<keyword evidence="2" id="KW-0808">Transferase</keyword>
<gene>
    <name evidence="2" type="ORF">N864_22275</name>
</gene>
<dbReference type="Gene3D" id="3.90.1200.10">
    <property type="match status" value="1"/>
</dbReference>
<dbReference type="InterPro" id="IPR011009">
    <property type="entry name" value="Kinase-like_dom_sf"/>
</dbReference>
<evidence type="ECO:0000313" key="3">
    <source>
        <dbReference type="Proteomes" id="UP000019494"/>
    </source>
</evidence>
<evidence type="ECO:0000313" key="2">
    <source>
        <dbReference type="EMBL" id="EWT07783.1"/>
    </source>
</evidence>
<sequence length="348" mass="38429">MRKLDRDVLLARLTTAADRRWPGAQVCGLRRFPGGVSSLTYATKLVRPGQSDMQVVVKVAPVGLEPVKNRDVLRQARVIRLLGGQDGIRVPGVLLEDHGAPPLFVMELVAGDSYEPLLDVTEDPPAPDVVDTRARSAARMLARMQNITPAQLGVGDEPVTSIQEELDRWARLFSTVDDDICPGHAELHARLTATRPDPVEPTLLHGDYRLANMLFDGSELTAIIDWEIWSTGDPRSDLAWLLMHTDPAHYFRHRRGPRDLAAGSGMPPAHVLLDEYLSLRPGHVPDLGWFLASCHYKTASTIAVFVKRNRRLADPDPLITVGGESLRAVIVRGHEIMDAVEAGRDWLS</sequence>
<dbReference type="PANTHER" id="PTHR21310:SF40">
    <property type="entry name" value="AMINOGLYCOSIDE PHOSPHOTRANSFERASE DOMAIN-CONTAINING PROTEIN-RELATED"/>
    <property type="match status" value="1"/>
</dbReference>
<dbReference type="PANTHER" id="PTHR21310">
    <property type="entry name" value="AMINOGLYCOSIDE PHOSPHOTRANSFERASE-RELATED-RELATED"/>
    <property type="match status" value="1"/>
</dbReference>
<organism evidence="2 3">
    <name type="scientific">Intrasporangium chromatireducens Q5-1</name>
    <dbReference type="NCBI Taxonomy" id="584657"/>
    <lineage>
        <taxon>Bacteria</taxon>
        <taxon>Bacillati</taxon>
        <taxon>Actinomycetota</taxon>
        <taxon>Actinomycetes</taxon>
        <taxon>Micrococcales</taxon>
        <taxon>Intrasporangiaceae</taxon>
        <taxon>Intrasporangium</taxon>
    </lineage>
</organism>
<dbReference type="InterPro" id="IPR002575">
    <property type="entry name" value="Aminoglycoside_PTrfase"/>
</dbReference>
<dbReference type="GO" id="GO:0016740">
    <property type="term" value="F:transferase activity"/>
    <property type="evidence" value="ECO:0007669"/>
    <property type="project" value="UniProtKB-KW"/>
</dbReference>
<proteinExistence type="predicted"/>
<dbReference type="Gene3D" id="3.30.200.20">
    <property type="entry name" value="Phosphorylase Kinase, domain 1"/>
    <property type="match status" value="1"/>
</dbReference>
<dbReference type="AlphaFoldDB" id="W9GSH4"/>
<evidence type="ECO:0000259" key="1">
    <source>
        <dbReference type="Pfam" id="PF01636"/>
    </source>
</evidence>
<reference evidence="3" key="1">
    <citation type="submission" date="2013-08" db="EMBL/GenBank/DDBJ databases">
        <title>Intrasporangium oryzae NRRL B-24470.</title>
        <authorList>
            <person name="Liu H."/>
            <person name="Wang G."/>
        </authorList>
    </citation>
    <scope>NUCLEOTIDE SEQUENCE [LARGE SCALE GENOMIC DNA]</scope>
    <source>
        <strain evidence="3">Q5-1</strain>
    </source>
</reference>
<dbReference type="CDD" id="cd05154">
    <property type="entry name" value="ACAD10_11_N-like"/>
    <property type="match status" value="1"/>
</dbReference>
<keyword evidence="3" id="KW-1185">Reference proteome</keyword>
<dbReference type="EMBL" id="AWQS01000004">
    <property type="protein sequence ID" value="EWT07783.1"/>
    <property type="molecule type" value="Genomic_DNA"/>
</dbReference>
<comment type="caution">
    <text evidence="2">The sequence shown here is derived from an EMBL/GenBank/DDBJ whole genome shotgun (WGS) entry which is preliminary data.</text>
</comment>
<dbReference type="InterPro" id="IPR051678">
    <property type="entry name" value="AGP_Transferase"/>
</dbReference>
<dbReference type="SUPFAM" id="SSF56112">
    <property type="entry name" value="Protein kinase-like (PK-like)"/>
    <property type="match status" value="1"/>
</dbReference>
<dbReference type="Pfam" id="PF01636">
    <property type="entry name" value="APH"/>
    <property type="match status" value="1"/>
</dbReference>
<feature type="domain" description="Aminoglycoside phosphotransferase" evidence="1">
    <location>
        <begin position="29"/>
        <end position="248"/>
    </location>
</feature>
<dbReference type="RefSeq" id="WP_034712305.1">
    <property type="nucleotide sequence ID" value="NZ_AWQS01000004.1"/>
</dbReference>
<accession>W9GSH4</accession>
<dbReference type="InterPro" id="IPR041726">
    <property type="entry name" value="ACAD10_11_N"/>
</dbReference>
<dbReference type="OrthoDB" id="9797603at2"/>
<name>W9GSH4_9MICO</name>
<dbReference type="Proteomes" id="UP000019494">
    <property type="component" value="Unassembled WGS sequence"/>
</dbReference>
<protein>
    <submittedName>
        <fullName evidence="2">Phosphotransferase</fullName>
    </submittedName>
</protein>